<feature type="compositionally biased region" description="Low complexity" evidence="1">
    <location>
        <begin position="54"/>
        <end position="67"/>
    </location>
</feature>
<name>A0A4Z2B3V7_9TELE</name>
<protein>
    <submittedName>
        <fullName evidence="2">Uncharacterized protein</fullName>
    </submittedName>
</protein>
<feature type="compositionally biased region" description="Basic and acidic residues" evidence="1">
    <location>
        <begin position="172"/>
        <end position="181"/>
    </location>
</feature>
<feature type="compositionally biased region" description="Polar residues" evidence="1">
    <location>
        <begin position="183"/>
        <end position="196"/>
    </location>
</feature>
<comment type="caution">
    <text evidence="2">The sequence shown here is derived from an EMBL/GenBank/DDBJ whole genome shotgun (WGS) entry which is preliminary data.</text>
</comment>
<sequence length="283" mass="30606">MSGGTDVKSASRPPAMSGIPLPSSPKPDTRRRASDLPKPTMQTHKYAQQTPMHSSLLCLRSSSVSGSPPQHSMREPSHKNPLHQRTGALPAPRVSRSAYSSPLTQRKAPLPHSTDTLDLGKLVLLNVPSHDTNRNTVINNNQTCRFSHKHQPLQFKRGENSNAVCRTFREDVPQREKEAPGKHQTQSPAANNSNLSRPALAHKDAIKSRSGSTSQSDEDMGTPEGSSPALSPGPVPLLPVKFTTTVTSKITADVLDQSIEKEDSSSETRTPRINMANGGSLQL</sequence>
<feature type="region of interest" description="Disordered" evidence="1">
    <location>
        <begin position="1"/>
        <end position="114"/>
    </location>
</feature>
<organism evidence="2 3">
    <name type="scientific">Takifugu bimaculatus</name>
    <dbReference type="NCBI Taxonomy" id="433685"/>
    <lineage>
        <taxon>Eukaryota</taxon>
        <taxon>Metazoa</taxon>
        <taxon>Chordata</taxon>
        <taxon>Craniata</taxon>
        <taxon>Vertebrata</taxon>
        <taxon>Euteleostomi</taxon>
        <taxon>Actinopterygii</taxon>
        <taxon>Neopterygii</taxon>
        <taxon>Teleostei</taxon>
        <taxon>Neoteleostei</taxon>
        <taxon>Acanthomorphata</taxon>
        <taxon>Eupercaria</taxon>
        <taxon>Tetraodontiformes</taxon>
        <taxon>Tetradontoidea</taxon>
        <taxon>Tetraodontidae</taxon>
        <taxon>Takifugu</taxon>
    </lineage>
</organism>
<reference evidence="2 3" key="1">
    <citation type="submission" date="2019-04" db="EMBL/GenBank/DDBJ databases">
        <title>The sequence and de novo assembly of Takifugu bimaculatus genome using PacBio and Hi-C technologies.</title>
        <authorList>
            <person name="Xu P."/>
            <person name="Liu B."/>
            <person name="Zhou Z."/>
        </authorList>
    </citation>
    <scope>NUCLEOTIDE SEQUENCE [LARGE SCALE GENOMIC DNA]</scope>
    <source>
        <strain evidence="2">TB-2018</strain>
        <tissue evidence="2">Muscle</tissue>
    </source>
</reference>
<accession>A0A4Z2B3V7</accession>
<proteinExistence type="predicted"/>
<keyword evidence="3" id="KW-1185">Reference proteome</keyword>
<evidence type="ECO:0000256" key="1">
    <source>
        <dbReference type="SAM" id="MobiDB-lite"/>
    </source>
</evidence>
<dbReference type="AlphaFoldDB" id="A0A4Z2B3V7"/>
<feature type="compositionally biased region" description="Polar residues" evidence="1">
    <location>
        <begin position="40"/>
        <end position="53"/>
    </location>
</feature>
<feature type="compositionally biased region" description="Basic and acidic residues" evidence="1">
    <location>
        <begin position="258"/>
        <end position="270"/>
    </location>
</feature>
<evidence type="ECO:0000313" key="3">
    <source>
        <dbReference type="Proteomes" id="UP000516260"/>
    </source>
</evidence>
<dbReference type="EMBL" id="SWLE01000020">
    <property type="protein sequence ID" value="TNM87053.1"/>
    <property type="molecule type" value="Genomic_DNA"/>
</dbReference>
<feature type="region of interest" description="Disordered" evidence="1">
    <location>
        <begin position="172"/>
        <end position="239"/>
    </location>
</feature>
<dbReference type="Proteomes" id="UP000516260">
    <property type="component" value="Chromosome 7"/>
</dbReference>
<evidence type="ECO:0000313" key="2">
    <source>
        <dbReference type="EMBL" id="TNM87053.1"/>
    </source>
</evidence>
<feature type="region of interest" description="Disordered" evidence="1">
    <location>
        <begin position="255"/>
        <end position="283"/>
    </location>
</feature>
<gene>
    <name evidence="2" type="ORF">fugu_007283</name>
</gene>